<evidence type="ECO:0000313" key="3">
    <source>
        <dbReference type="Proteomes" id="UP000584824"/>
    </source>
</evidence>
<evidence type="ECO:0000313" key="2">
    <source>
        <dbReference type="EMBL" id="MBB4103026.1"/>
    </source>
</evidence>
<gene>
    <name evidence="2" type="ORF">GGQ66_001581</name>
</gene>
<accession>A0A7W6P1N3</accession>
<keyword evidence="3" id="KW-1185">Reference proteome</keyword>
<reference evidence="2 3" key="1">
    <citation type="submission" date="2020-08" db="EMBL/GenBank/DDBJ databases">
        <title>Genomic Encyclopedia of Type Strains, Phase IV (KMG-IV): sequencing the most valuable type-strain genomes for metagenomic binning, comparative biology and taxonomic classification.</title>
        <authorList>
            <person name="Goeker M."/>
        </authorList>
    </citation>
    <scope>NUCLEOTIDE SEQUENCE [LARGE SCALE GENOMIC DNA]</scope>
    <source>
        <strain evidence="2 3">DSM 26385</strain>
    </source>
</reference>
<evidence type="ECO:0000256" key="1">
    <source>
        <dbReference type="SAM" id="MobiDB-lite"/>
    </source>
</evidence>
<dbReference type="AlphaFoldDB" id="A0A7W6P1N3"/>
<sequence length="155" mass="17470">MKGRKPSSENVVPLKPEDGGGSNFEARALARSVELRPDDMPFTVRAIWDRLAPALCDPRKNRLNDTNVYMFELLCHTIDRHERLRLDVREGGETYETMTRNGKQLKSRPEVSQLNETWRQIRALASDFGMTPSAERGLQGGGQLGFDFADGDGFD</sequence>
<organism evidence="2 3">
    <name type="scientific">Allorhizobium borbori</name>
    <dbReference type="NCBI Taxonomy" id="485907"/>
    <lineage>
        <taxon>Bacteria</taxon>
        <taxon>Pseudomonadati</taxon>
        <taxon>Pseudomonadota</taxon>
        <taxon>Alphaproteobacteria</taxon>
        <taxon>Hyphomicrobiales</taxon>
        <taxon>Rhizobiaceae</taxon>
        <taxon>Rhizobium/Agrobacterium group</taxon>
        <taxon>Allorhizobium</taxon>
    </lineage>
</organism>
<dbReference type="EMBL" id="JACIDU010000005">
    <property type="protein sequence ID" value="MBB4103026.1"/>
    <property type="molecule type" value="Genomic_DNA"/>
</dbReference>
<comment type="caution">
    <text evidence="2">The sequence shown here is derived from an EMBL/GenBank/DDBJ whole genome shotgun (WGS) entry which is preliminary data.</text>
</comment>
<dbReference type="Pfam" id="PF05119">
    <property type="entry name" value="Terminase_4"/>
    <property type="match status" value="1"/>
</dbReference>
<proteinExistence type="predicted"/>
<dbReference type="InterPro" id="IPR006448">
    <property type="entry name" value="Phage_term_ssu_P27"/>
</dbReference>
<name>A0A7W6P1N3_9HYPH</name>
<feature type="region of interest" description="Disordered" evidence="1">
    <location>
        <begin position="1"/>
        <end position="23"/>
    </location>
</feature>
<dbReference type="RefSeq" id="WP_183791171.1">
    <property type="nucleotide sequence ID" value="NZ_JACIDU010000005.1"/>
</dbReference>
<protein>
    <submittedName>
        <fullName evidence="2">P27 family predicted phage terminase small subunit</fullName>
    </submittedName>
</protein>
<dbReference type="Proteomes" id="UP000584824">
    <property type="component" value="Unassembled WGS sequence"/>
</dbReference>